<keyword evidence="1" id="KW-0732">Signal</keyword>
<keyword evidence="3" id="KW-1185">Reference proteome</keyword>
<organism evidence="2 3">
    <name type="scientific">Nocardioides humi</name>
    <dbReference type="NCBI Taxonomy" id="449461"/>
    <lineage>
        <taxon>Bacteria</taxon>
        <taxon>Bacillati</taxon>
        <taxon>Actinomycetota</taxon>
        <taxon>Actinomycetes</taxon>
        <taxon>Propionibacteriales</taxon>
        <taxon>Nocardioidaceae</taxon>
        <taxon>Nocardioides</taxon>
    </lineage>
</organism>
<dbReference type="RefSeq" id="WP_141006019.1">
    <property type="nucleotide sequence ID" value="NZ_BAAAOR010000004.1"/>
</dbReference>
<feature type="signal peptide" evidence="1">
    <location>
        <begin position="1"/>
        <end position="43"/>
    </location>
</feature>
<reference evidence="2 3" key="1">
    <citation type="journal article" date="2019" name="Int. J. Syst. Evol. Microbiol.">
        <title>The Global Catalogue of Microorganisms (GCM) 10K type strain sequencing project: providing services to taxonomists for standard genome sequencing and annotation.</title>
        <authorList>
            <consortium name="The Broad Institute Genomics Platform"/>
            <consortium name="The Broad Institute Genome Sequencing Center for Infectious Disease"/>
            <person name="Wu L."/>
            <person name="Ma J."/>
        </authorList>
    </citation>
    <scope>NUCLEOTIDE SEQUENCE [LARGE SCALE GENOMIC DNA]</scope>
    <source>
        <strain evidence="2 3">JCM 14942</strain>
    </source>
</reference>
<dbReference type="EMBL" id="BAAAOR010000004">
    <property type="protein sequence ID" value="GAA1505145.1"/>
    <property type="molecule type" value="Genomic_DNA"/>
</dbReference>
<name>A0ABN1ZUZ9_9ACTN</name>
<dbReference type="PROSITE" id="PS51318">
    <property type="entry name" value="TAT"/>
    <property type="match status" value="1"/>
</dbReference>
<evidence type="ECO:0000313" key="2">
    <source>
        <dbReference type="EMBL" id="GAA1505145.1"/>
    </source>
</evidence>
<evidence type="ECO:0000256" key="1">
    <source>
        <dbReference type="SAM" id="SignalP"/>
    </source>
</evidence>
<accession>A0ABN1ZUZ9</accession>
<feature type="chain" id="PRO_5045632330" evidence="1">
    <location>
        <begin position="44"/>
        <end position="393"/>
    </location>
</feature>
<evidence type="ECO:0000313" key="3">
    <source>
        <dbReference type="Proteomes" id="UP001500842"/>
    </source>
</evidence>
<dbReference type="InterPro" id="IPR006311">
    <property type="entry name" value="TAT_signal"/>
</dbReference>
<protein>
    <submittedName>
        <fullName evidence="2">Uncharacterized protein</fullName>
    </submittedName>
</protein>
<gene>
    <name evidence="2" type="ORF">GCM10009788_05900</name>
</gene>
<sequence length="393" mass="41324">MTASTTPRDTTLTIRGRRRLAAATAAVLAAASLPVLLTPPAGADALVRQTATLTTSIPGKPAAGTPAYRQIQQASVVVEYPAGGSYAMVTANITLKAAPPSTGDNIVQIGLGRQSGGNCVISNRRSDTGTKVSYDLTGVETPPSGSWDCVVARVGPDYVGSTAADYDVMIGPLTNTYVAPQVSVGEVELFGASQGKLKLVPKVARRYWVTVRNPGEVDATGVVLRATGKRIKSSEVVVGTLAAGKETRVSVPIKLTRKQRTTVELTVVSGSASASRKLKVKPVAAPARPRPGIYRSKNGVTFSVKKGRIVGWNGRMQTRCGGYPDPLTYTQNAYDFPSTKIPRDGVVDAHHTGANYGTTLRMRIVGGKATKGSFTYSGPGRCFASVSFKAKRR</sequence>
<comment type="caution">
    <text evidence="2">The sequence shown here is derived from an EMBL/GenBank/DDBJ whole genome shotgun (WGS) entry which is preliminary data.</text>
</comment>
<proteinExistence type="predicted"/>
<dbReference type="Proteomes" id="UP001500842">
    <property type="component" value="Unassembled WGS sequence"/>
</dbReference>